<dbReference type="KEGG" id="dpg:DESPIGER_2422"/>
<dbReference type="EMBL" id="LT630450">
    <property type="protein sequence ID" value="SFV74243.1"/>
    <property type="molecule type" value="Genomic_DNA"/>
</dbReference>
<feature type="transmembrane region" description="Helical" evidence="1">
    <location>
        <begin position="252"/>
        <end position="269"/>
    </location>
</feature>
<dbReference type="AlphaFoldDB" id="A0A1K1LHQ9"/>
<gene>
    <name evidence="2" type="ORF">DESPIGER_2422</name>
</gene>
<protein>
    <submittedName>
        <fullName evidence="2">Membrane protein, GtrA family</fullName>
    </submittedName>
</protein>
<dbReference type="Proteomes" id="UP000186323">
    <property type="component" value="Chromosome I"/>
</dbReference>
<keyword evidence="1" id="KW-0472">Membrane</keyword>
<feature type="transmembrane region" description="Helical" evidence="1">
    <location>
        <begin position="84"/>
        <end position="102"/>
    </location>
</feature>
<feature type="transmembrane region" description="Helical" evidence="1">
    <location>
        <begin position="327"/>
        <end position="343"/>
    </location>
</feature>
<organism evidence="2 3">
    <name type="scientific">Desulfovibrio piger</name>
    <dbReference type="NCBI Taxonomy" id="901"/>
    <lineage>
        <taxon>Bacteria</taxon>
        <taxon>Pseudomonadati</taxon>
        <taxon>Thermodesulfobacteriota</taxon>
        <taxon>Desulfovibrionia</taxon>
        <taxon>Desulfovibrionales</taxon>
        <taxon>Desulfovibrionaceae</taxon>
        <taxon>Desulfovibrio</taxon>
    </lineage>
</organism>
<feature type="transmembrane region" description="Helical" evidence="1">
    <location>
        <begin position="131"/>
        <end position="147"/>
    </location>
</feature>
<dbReference type="OrthoDB" id="5699455at2"/>
<evidence type="ECO:0000313" key="2">
    <source>
        <dbReference type="EMBL" id="SFV74243.1"/>
    </source>
</evidence>
<sequence length="467" mass="55105">MLRKVFHIKANSIDLKYIENICYFMLLSICCILLINLMSSFCEIQAFRHDELKYIDSYFTKLVTEGRWLNYLFFSTLKISNVKIMAVVNVISFFIFSYICFLNILEKKYAVLCAIVSLFIPPIHLLNEWAQTSMISFFLLALAAIVYKKISMPLFFFIFSILFNGCLSHFYFLLPLLFIGDGENIFRIICYWCILFIVGFIFAEFMVLILSNRFITIADWRNPNYINDIFDFMHNLEKVINSFIMIVKKFGVFLWGAFGIALIVFLSAWMQKKSKEKILQILLICMVAASIFALSLSAGLRVDIRSAACLFMAFLFFICISFKYNKFLLFLFILGFIVQFYVHNMNNINYIKTISDIWISELKKVSPDPRTLSGVILLSSQEEFKNHERKLLKNNMLKYDSTEYLGELMRWAPAAYEFGFRHIYHAQWKNDYLKDINMDIKYDNFLFNKGFIYEYIIINNYLVLRVI</sequence>
<feature type="transmembrane region" description="Helical" evidence="1">
    <location>
        <begin position="109"/>
        <end position="125"/>
    </location>
</feature>
<feature type="transmembrane region" description="Helical" evidence="1">
    <location>
        <begin position="154"/>
        <end position="179"/>
    </location>
</feature>
<feature type="transmembrane region" description="Helical" evidence="1">
    <location>
        <begin position="304"/>
        <end position="320"/>
    </location>
</feature>
<keyword evidence="3" id="KW-1185">Reference proteome</keyword>
<feature type="transmembrane region" description="Helical" evidence="1">
    <location>
        <begin position="281"/>
        <end position="298"/>
    </location>
</feature>
<name>A0A1K1LHQ9_9BACT</name>
<evidence type="ECO:0000256" key="1">
    <source>
        <dbReference type="SAM" id="Phobius"/>
    </source>
</evidence>
<feature type="transmembrane region" description="Helical" evidence="1">
    <location>
        <begin position="21"/>
        <end position="41"/>
    </location>
</feature>
<feature type="transmembrane region" description="Helical" evidence="1">
    <location>
        <begin position="185"/>
        <end position="209"/>
    </location>
</feature>
<reference evidence="3" key="1">
    <citation type="submission" date="2016-10" db="EMBL/GenBank/DDBJ databases">
        <authorList>
            <person name="Wegmann U."/>
        </authorList>
    </citation>
    <scope>NUCLEOTIDE SEQUENCE [LARGE SCALE GENOMIC DNA]</scope>
</reference>
<dbReference type="RefSeq" id="WP_156831701.1">
    <property type="nucleotide sequence ID" value="NZ_LT630450.1"/>
</dbReference>
<keyword evidence="1" id="KW-1133">Transmembrane helix</keyword>
<keyword evidence="1" id="KW-0812">Transmembrane</keyword>
<accession>A0A1K1LHQ9</accession>
<proteinExistence type="predicted"/>
<evidence type="ECO:0000313" key="3">
    <source>
        <dbReference type="Proteomes" id="UP000186323"/>
    </source>
</evidence>